<comment type="caution">
    <text evidence="15">The sequence shown here is derived from an EMBL/GenBank/DDBJ whole genome shotgun (WGS) entry which is preliminary data.</text>
</comment>
<keyword evidence="8" id="KW-0677">Repeat</keyword>
<gene>
    <name evidence="15" type="ORF">CUMW_270620</name>
</gene>
<evidence type="ECO:0000256" key="13">
    <source>
        <dbReference type="SAM" id="MobiDB-lite"/>
    </source>
</evidence>
<comment type="subcellular location">
    <subcellularLocation>
        <location evidence="1">Nucleus</location>
    </subcellularLocation>
</comment>
<name>A0A2H5QXC4_CITUN</name>
<evidence type="ECO:0000256" key="12">
    <source>
        <dbReference type="ARBA" id="ARBA00023242"/>
    </source>
</evidence>
<dbReference type="InterPro" id="IPR007081">
    <property type="entry name" value="RNA_pol_Rpb1_5"/>
</dbReference>
<feature type="compositionally biased region" description="Low complexity" evidence="13">
    <location>
        <begin position="403"/>
        <end position="423"/>
    </location>
</feature>
<evidence type="ECO:0000313" key="15">
    <source>
        <dbReference type="EMBL" id="GAY69274.1"/>
    </source>
</evidence>
<evidence type="ECO:0000256" key="7">
    <source>
        <dbReference type="ARBA" id="ARBA00022723"/>
    </source>
</evidence>
<dbReference type="EC" id="2.7.7.6" evidence="2"/>
<evidence type="ECO:0000313" key="16">
    <source>
        <dbReference type="Proteomes" id="UP000236630"/>
    </source>
</evidence>
<evidence type="ECO:0000256" key="4">
    <source>
        <dbReference type="ARBA" id="ARBA00022553"/>
    </source>
</evidence>
<dbReference type="EMBL" id="BDQV01001162">
    <property type="protein sequence ID" value="GAY69274.1"/>
    <property type="molecule type" value="Genomic_DNA"/>
</dbReference>
<dbReference type="AlphaFoldDB" id="A0A2H5QXC4"/>
<dbReference type="GO" id="GO:0005665">
    <property type="term" value="C:RNA polymerase II, core complex"/>
    <property type="evidence" value="ECO:0007669"/>
    <property type="project" value="TreeGrafter"/>
</dbReference>
<keyword evidence="12" id="KW-0539">Nucleus</keyword>
<keyword evidence="6" id="KW-0548">Nucleotidyltransferase</keyword>
<dbReference type="PANTHER" id="PTHR19376:SF37">
    <property type="entry name" value="DNA-DIRECTED RNA POLYMERASE II SUBUNIT RPB1"/>
    <property type="match status" value="1"/>
</dbReference>
<evidence type="ECO:0000256" key="5">
    <source>
        <dbReference type="ARBA" id="ARBA00022679"/>
    </source>
</evidence>
<protein>
    <recommendedName>
        <fullName evidence="2">DNA-directed RNA polymerase</fullName>
        <ecNumber evidence="2">2.7.7.6</ecNumber>
    </recommendedName>
</protein>
<evidence type="ECO:0000256" key="10">
    <source>
        <dbReference type="ARBA" id="ARBA00023125"/>
    </source>
</evidence>
<evidence type="ECO:0000256" key="1">
    <source>
        <dbReference type="ARBA" id="ARBA00004123"/>
    </source>
</evidence>
<evidence type="ECO:0000256" key="6">
    <source>
        <dbReference type="ARBA" id="ARBA00022695"/>
    </source>
</evidence>
<dbReference type="GO" id="GO:0006366">
    <property type="term" value="P:transcription by RNA polymerase II"/>
    <property type="evidence" value="ECO:0007669"/>
    <property type="project" value="InterPro"/>
</dbReference>
<dbReference type="Pfam" id="PF04998">
    <property type="entry name" value="RNA_pol_Rpb1_5"/>
    <property type="match status" value="1"/>
</dbReference>
<dbReference type="GO" id="GO:0003899">
    <property type="term" value="F:DNA-directed RNA polymerase activity"/>
    <property type="evidence" value="ECO:0007669"/>
    <property type="project" value="UniProtKB-EC"/>
</dbReference>
<organism evidence="15 16">
    <name type="scientific">Citrus unshiu</name>
    <name type="common">Satsuma mandarin</name>
    <name type="synonym">Citrus nobilis var. unshiu</name>
    <dbReference type="NCBI Taxonomy" id="55188"/>
    <lineage>
        <taxon>Eukaryota</taxon>
        <taxon>Viridiplantae</taxon>
        <taxon>Streptophyta</taxon>
        <taxon>Embryophyta</taxon>
        <taxon>Tracheophyta</taxon>
        <taxon>Spermatophyta</taxon>
        <taxon>Magnoliopsida</taxon>
        <taxon>eudicotyledons</taxon>
        <taxon>Gunneridae</taxon>
        <taxon>Pentapetalae</taxon>
        <taxon>rosids</taxon>
        <taxon>malvids</taxon>
        <taxon>Sapindales</taxon>
        <taxon>Rutaceae</taxon>
        <taxon>Aurantioideae</taxon>
        <taxon>Citrus</taxon>
    </lineage>
</organism>
<evidence type="ECO:0000259" key="14">
    <source>
        <dbReference type="Pfam" id="PF04998"/>
    </source>
</evidence>
<dbReference type="InterPro" id="IPR045867">
    <property type="entry name" value="DNA-dir_RpoC_beta_prime"/>
</dbReference>
<evidence type="ECO:0000256" key="8">
    <source>
        <dbReference type="ARBA" id="ARBA00022737"/>
    </source>
</evidence>
<sequence length="568" mass="63433">LGRLVFSLDSRATPKADTSSLPLCCDSKLGELAMENSFTYSPGEVAKVRLVQFSILSPDEIEDDKFKLALKIRNPKSRLEQILCACKTKNKCEGDDEIDVLSLLGHDGEEPLRKRKSGCGALQPTLTIDGMNMIAEYKAQRKNNDDQGQLPEPVEGKQTLTAERVLEVLARITDEDCQLLGLNPQYTPPIGGLNDESAEDDVFLEKIENNMLLEMALQGIPHINKVFIKKVKSTKYDDNERFKSEKEFMLDAEGVNLLAVMCHEEVDARRTTSNHLVEIIEVLEIEAVRRVLLHELRAVISFDGSYVNYRHLAILCDTMTYLGHLMAITRHGINRIDTGPLMRCSFEETVDILLDAAAYAETDYLRGPSSPGYNPSSPGQIPTSPGYSPTSPGYRSNSPILRSSPTSPAYSPTSYGHTSPNYNPNSPSYSTHLHIQSCYTILQSNLSFVQHKSNLSFVQHNIAFVRAYLTILQPYIAIIQPPLCQPIAPLLLVTAELHQELHQPTALHPKVIILSQPHTDDRWPTHQVVQECHLPVDKSNVQSDINFVFTTISLIFSIKSNIQAYIIP</sequence>
<reference evidence="15 16" key="1">
    <citation type="journal article" date="2017" name="Front. Genet.">
        <title>Draft sequencing of the heterozygous diploid genome of Satsuma (Citrus unshiu Marc.) using a hybrid assembly approach.</title>
        <authorList>
            <person name="Shimizu T."/>
            <person name="Tanizawa Y."/>
            <person name="Mochizuki T."/>
            <person name="Nagasaki H."/>
            <person name="Yoshioka T."/>
            <person name="Toyoda A."/>
            <person name="Fujiyama A."/>
            <person name="Kaminuma E."/>
            <person name="Nakamura Y."/>
        </authorList>
    </citation>
    <scope>NUCLEOTIDE SEQUENCE [LARGE SCALE GENOMIC DNA]</scope>
    <source>
        <strain evidence="16">cv. Miyagawa wase</strain>
    </source>
</reference>
<keyword evidence="3" id="KW-0240">DNA-directed RNA polymerase</keyword>
<dbReference type="SUPFAM" id="SSF64484">
    <property type="entry name" value="beta and beta-prime subunits of DNA dependent RNA-polymerase"/>
    <property type="match status" value="2"/>
</dbReference>
<evidence type="ECO:0000256" key="3">
    <source>
        <dbReference type="ARBA" id="ARBA00022478"/>
    </source>
</evidence>
<keyword evidence="5" id="KW-0808">Transferase</keyword>
<dbReference type="Pfam" id="PF05001">
    <property type="entry name" value="RNA_pol_Rpb1_R"/>
    <property type="match status" value="3"/>
</dbReference>
<keyword evidence="9" id="KW-0862">Zinc</keyword>
<evidence type="ECO:0000256" key="2">
    <source>
        <dbReference type="ARBA" id="ARBA00012418"/>
    </source>
</evidence>
<accession>A0A2H5QXC4</accession>
<dbReference type="Gene3D" id="1.10.150.390">
    <property type="match status" value="1"/>
</dbReference>
<feature type="domain" description="RNA polymerase Rpb1" evidence="14">
    <location>
        <begin position="163"/>
        <end position="339"/>
    </location>
</feature>
<dbReference type="GO" id="GO:0046872">
    <property type="term" value="F:metal ion binding"/>
    <property type="evidence" value="ECO:0007669"/>
    <property type="project" value="UniProtKB-KW"/>
</dbReference>
<feature type="compositionally biased region" description="Low complexity" evidence="13">
    <location>
        <begin position="368"/>
        <end position="396"/>
    </location>
</feature>
<keyword evidence="11" id="KW-0804">Transcription</keyword>
<keyword evidence="10" id="KW-0238">DNA-binding</keyword>
<keyword evidence="4" id="KW-0597">Phosphoprotein</keyword>
<dbReference type="PANTHER" id="PTHR19376">
    <property type="entry name" value="DNA-DIRECTED RNA POLYMERASE"/>
    <property type="match status" value="1"/>
</dbReference>
<keyword evidence="7" id="KW-0479">Metal-binding</keyword>
<feature type="region of interest" description="Disordered" evidence="13">
    <location>
        <begin position="368"/>
        <end position="423"/>
    </location>
</feature>
<proteinExistence type="predicted"/>
<evidence type="ECO:0000256" key="11">
    <source>
        <dbReference type="ARBA" id="ARBA00023163"/>
    </source>
</evidence>
<evidence type="ECO:0000256" key="9">
    <source>
        <dbReference type="ARBA" id="ARBA00022833"/>
    </source>
</evidence>
<dbReference type="InterPro" id="IPR000684">
    <property type="entry name" value="RNA_pol_II_repeat_euk"/>
</dbReference>
<dbReference type="GO" id="GO:0003677">
    <property type="term" value="F:DNA binding"/>
    <property type="evidence" value="ECO:0007669"/>
    <property type="project" value="UniProtKB-KW"/>
</dbReference>
<feature type="non-terminal residue" evidence="15">
    <location>
        <position position="1"/>
    </location>
</feature>
<dbReference type="Proteomes" id="UP000236630">
    <property type="component" value="Unassembled WGS sequence"/>
</dbReference>
<keyword evidence="16" id="KW-1185">Reference proteome</keyword>
<dbReference type="STRING" id="55188.A0A2H5QXC4"/>